<reference evidence="1" key="1">
    <citation type="submission" date="2016-10" db="EMBL/GenBank/DDBJ databases">
        <authorList>
            <person name="de Groot N.N."/>
        </authorList>
    </citation>
    <scope>NUCLEOTIDE SEQUENCE</scope>
</reference>
<proteinExistence type="predicted"/>
<gene>
    <name evidence="1" type="ORF">MNB_SV-8-1026</name>
</gene>
<sequence>MALSLYNFVPACYICNSKLKKEEDIGDVSPTASTFNFNKKVTFKTFMQNDNLQIEEPKDFDLLLKEDFTDVYKKYIDVFELDGRYAYHKTKVIEMINKRKAYPDSRIKELAALTQKTHEEVKQDLFGTYLYDAKDLHKRPLSKLTKDIAKELGLV</sequence>
<evidence type="ECO:0000313" key="1">
    <source>
        <dbReference type="EMBL" id="SFV55857.1"/>
    </source>
</evidence>
<accession>A0A1W1BQU6</accession>
<protein>
    <submittedName>
        <fullName evidence="1">Uncharacterized protein</fullName>
    </submittedName>
</protein>
<dbReference type="AlphaFoldDB" id="A0A1W1BQU6"/>
<dbReference type="EMBL" id="FPHD01000032">
    <property type="protein sequence ID" value="SFV55857.1"/>
    <property type="molecule type" value="Genomic_DNA"/>
</dbReference>
<name>A0A1W1BQU6_9ZZZZ</name>
<organism evidence="1">
    <name type="scientific">hydrothermal vent metagenome</name>
    <dbReference type="NCBI Taxonomy" id="652676"/>
    <lineage>
        <taxon>unclassified sequences</taxon>
        <taxon>metagenomes</taxon>
        <taxon>ecological metagenomes</taxon>
    </lineage>
</organism>